<dbReference type="SUPFAM" id="SSF54928">
    <property type="entry name" value="RNA-binding domain, RBD"/>
    <property type="match status" value="1"/>
</dbReference>
<feature type="compositionally biased region" description="Polar residues" evidence="3">
    <location>
        <begin position="188"/>
        <end position="200"/>
    </location>
</feature>
<dbReference type="InterPro" id="IPR000504">
    <property type="entry name" value="RRM_dom"/>
</dbReference>
<dbReference type="Gene3D" id="3.30.70.330">
    <property type="match status" value="1"/>
</dbReference>
<dbReference type="SMART" id="SM00360">
    <property type="entry name" value="RRM"/>
    <property type="match status" value="1"/>
</dbReference>
<dbReference type="InterPro" id="IPR051229">
    <property type="entry name" value="ALYREF_mRNA_export"/>
</dbReference>
<name>A0ABR1JRP6_9AGAR</name>
<evidence type="ECO:0000256" key="3">
    <source>
        <dbReference type="SAM" id="MobiDB-lite"/>
    </source>
</evidence>
<feature type="compositionally biased region" description="Low complexity" evidence="3">
    <location>
        <begin position="230"/>
        <end position="240"/>
    </location>
</feature>
<protein>
    <recommendedName>
        <fullName evidence="4">RRM domain-containing protein</fullName>
    </recommendedName>
</protein>
<organism evidence="6 7">
    <name type="scientific">Marasmiellus scandens</name>
    <dbReference type="NCBI Taxonomy" id="2682957"/>
    <lineage>
        <taxon>Eukaryota</taxon>
        <taxon>Fungi</taxon>
        <taxon>Dikarya</taxon>
        <taxon>Basidiomycota</taxon>
        <taxon>Agaricomycotina</taxon>
        <taxon>Agaricomycetes</taxon>
        <taxon>Agaricomycetidae</taxon>
        <taxon>Agaricales</taxon>
        <taxon>Marasmiineae</taxon>
        <taxon>Omphalotaceae</taxon>
        <taxon>Marasmiellus</taxon>
    </lineage>
</organism>
<dbReference type="Proteomes" id="UP001498398">
    <property type="component" value="Unassembled WGS sequence"/>
</dbReference>
<dbReference type="PANTHER" id="PTHR19965:SF35">
    <property type="entry name" value="RNA ANNEALING PROTEIN YRA1"/>
    <property type="match status" value="1"/>
</dbReference>
<evidence type="ECO:0000256" key="2">
    <source>
        <dbReference type="PROSITE-ProRule" id="PRU00176"/>
    </source>
</evidence>
<dbReference type="InterPro" id="IPR012677">
    <property type="entry name" value="Nucleotide-bd_a/b_plait_sf"/>
</dbReference>
<feature type="domain" description="RRM" evidence="4">
    <location>
        <begin position="55"/>
        <end position="134"/>
    </location>
</feature>
<sequence>MHATPSAPRYRSFHGPKRQVLGNNAGQVAPAWRVPGPSTSAAPHAPRRPAILSGSKILLSQLPADVGEKEVEELFKKTVGPLRESFLVYNSSGKSKGMAVVCFHRAEDAVLAKNKYDGKFVDGRRPIKIELITDKTPSSILPSTSTAPQQPPSLLDRIAGPKPSATPAAAKNHSLPRQEAAVAAMMASPSSLPNGTSATTSKRRLRKGPKRLKKQQIQFAKVHSTPAATGAQSKGKQKQGQGQGAKSREQLDQEMDDWMAEAE</sequence>
<proteinExistence type="predicted"/>
<evidence type="ECO:0000259" key="4">
    <source>
        <dbReference type="PROSITE" id="PS50102"/>
    </source>
</evidence>
<keyword evidence="1 2" id="KW-0694">RNA-binding</keyword>
<dbReference type="PANTHER" id="PTHR19965">
    <property type="entry name" value="RNA AND EXPORT FACTOR BINDING PROTEIN"/>
    <property type="match status" value="1"/>
</dbReference>
<reference evidence="6 7" key="1">
    <citation type="submission" date="2024-01" db="EMBL/GenBank/DDBJ databases">
        <title>A draft genome for the cacao thread blight pathogen Marasmiellus scandens.</title>
        <authorList>
            <person name="Baruah I.K."/>
            <person name="Leung J."/>
            <person name="Bukari Y."/>
            <person name="Amoako-Attah I."/>
            <person name="Meinhardt L.W."/>
            <person name="Bailey B.A."/>
            <person name="Cohen S.P."/>
        </authorList>
    </citation>
    <scope>NUCLEOTIDE SEQUENCE [LARGE SCALE GENOMIC DNA]</scope>
    <source>
        <strain evidence="6 7">GH-19</strain>
    </source>
</reference>
<dbReference type="PROSITE" id="PS50102">
    <property type="entry name" value="RRM"/>
    <property type="match status" value="1"/>
</dbReference>
<comment type="caution">
    <text evidence="6">The sequence shown here is derived from an EMBL/GenBank/DDBJ whole genome shotgun (WGS) entry which is preliminary data.</text>
</comment>
<keyword evidence="7" id="KW-1185">Reference proteome</keyword>
<evidence type="ECO:0000313" key="7">
    <source>
        <dbReference type="Proteomes" id="UP001498398"/>
    </source>
</evidence>
<evidence type="ECO:0000313" key="5">
    <source>
        <dbReference type="EMBL" id="KAK7437850.1"/>
    </source>
</evidence>
<gene>
    <name evidence="6" type="ORF">VKT23_007665</name>
    <name evidence="5" type="ORF">VKT23_018287</name>
</gene>
<evidence type="ECO:0000313" key="6">
    <source>
        <dbReference type="EMBL" id="KAK7463079.1"/>
    </source>
</evidence>
<feature type="region of interest" description="Disordered" evidence="3">
    <location>
        <begin position="137"/>
        <end position="263"/>
    </location>
</feature>
<dbReference type="EMBL" id="JBANRG010000082">
    <property type="protein sequence ID" value="KAK7437850.1"/>
    <property type="molecule type" value="Genomic_DNA"/>
</dbReference>
<feature type="compositionally biased region" description="Acidic residues" evidence="3">
    <location>
        <begin position="252"/>
        <end position="263"/>
    </location>
</feature>
<accession>A0ABR1JRP6</accession>
<dbReference type="EMBL" id="JBANRG010000010">
    <property type="protein sequence ID" value="KAK7463079.1"/>
    <property type="molecule type" value="Genomic_DNA"/>
</dbReference>
<evidence type="ECO:0000256" key="1">
    <source>
        <dbReference type="ARBA" id="ARBA00022884"/>
    </source>
</evidence>
<dbReference type="Pfam" id="PF00076">
    <property type="entry name" value="RRM_1"/>
    <property type="match status" value="1"/>
</dbReference>
<feature type="region of interest" description="Disordered" evidence="3">
    <location>
        <begin position="1"/>
        <end position="47"/>
    </location>
</feature>
<dbReference type="InterPro" id="IPR035979">
    <property type="entry name" value="RBD_domain_sf"/>
</dbReference>
<feature type="compositionally biased region" description="Basic residues" evidence="3">
    <location>
        <begin position="201"/>
        <end position="214"/>
    </location>
</feature>